<dbReference type="RefSeq" id="WP_062097201.1">
    <property type="nucleotide sequence ID" value="NZ_CP014574.1"/>
</dbReference>
<name>A0AAX3EE16_PAEUR</name>
<gene>
    <name evidence="5" type="ORF">NL394_14245</name>
</gene>
<dbReference type="InterPro" id="IPR011146">
    <property type="entry name" value="HIT-like"/>
</dbReference>
<dbReference type="InterPro" id="IPR036265">
    <property type="entry name" value="HIT-like_sf"/>
</dbReference>
<evidence type="ECO:0000256" key="1">
    <source>
        <dbReference type="PIRSR" id="PIRSR601310-1"/>
    </source>
</evidence>
<dbReference type="InterPro" id="IPR001310">
    <property type="entry name" value="Histidine_triad_HIT"/>
</dbReference>
<dbReference type="Proteomes" id="UP001163293">
    <property type="component" value="Chromosome"/>
</dbReference>
<dbReference type="PANTHER" id="PTHR46648:SF1">
    <property type="entry name" value="ADENOSINE 5'-MONOPHOSPHORAMIDASE HNT1"/>
    <property type="match status" value="1"/>
</dbReference>
<evidence type="ECO:0000313" key="6">
    <source>
        <dbReference type="Proteomes" id="UP001163293"/>
    </source>
</evidence>
<feature type="short sequence motif" description="Histidine triad motif" evidence="2 3">
    <location>
        <begin position="91"/>
        <end position="95"/>
    </location>
</feature>
<dbReference type="EMBL" id="CP101185">
    <property type="protein sequence ID" value="UYV96228.1"/>
    <property type="molecule type" value="Genomic_DNA"/>
</dbReference>
<organism evidence="5 6">
    <name type="scientific">Paenarthrobacter ureafaciens</name>
    <dbReference type="NCBI Taxonomy" id="37931"/>
    <lineage>
        <taxon>Bacteria</taxon>
        <taxon>Bacillati</taxon>
        <taxon>Actinomycetota</taxon>
        <taxon>Actinomycetes</taxon>
        <taxon>Micrococcales</taxon>
        <taxon>Micrococcaceae</taxon>
        <taxon>Paenarthrobacter</taxon>
    </lineage>
</organism>
<evidence type="ECO:0000256" key="2">
    <source>
        <dbReference type="PIRSR" id="PIRSR601310-3"/>
    </source>
</evidence>
<sequence length="142" mass="15694">MSTLFTRIINGEIPGRFVWKDSDVVAFLTIAPITPGHTLVVPREEVDSWTHASPELLGKVMDVAQKIGKVQEDLYDAKRVGVLMEGFEVDHLHVHVWPAYSMADFEVHNVDHNPDPAVMDATAVKLRAALRSAGHAGFVPED</sequence>
<dbReference type="Pfam" id="PF01230">
    <property type="entry name" value="HIT"/>
    <property type="match status" value="1"/>
</dbReference>
<reference evidence="5" key="1">
    <citation type="submission" date="2022-07" db="EMBL/GenBank/DDBJ databases">
        <authorList>
            <person name="Wu T."/>
        </authorList>
    </citation>
    <scope>NUCLEOTIDE SEQUENCE</scope>
    <source>
        <strain evidence="5">SD-1</strain>
    </source>
</reference>
<evidence type="ECO:0000259" key="4">
    <source>
        <dbReference type="PROSITE" id="PS51084"/>
    </source>
</evidence>
<feature type="active site" description="Tele-AMP-histidine intermediate" evidence="1">
    <location>
        <position position="93"/>
    </location>
</feature>
<dbReference type="SUPFAM" id="SSF54197">
    <property type="entry name" value="HIT-like"/>
    <property type="match status" value="1"/>
</dbReference>
<protein>
    <submittedName>
        <fullName evidence="5">HIT family protein</fullName>
    </submittedName>
</protein>
<evidence type="ECO:0000256" key="3">
    <source>
        <dbReference type="PROSITE-ProRule" id="PRU00464"/>
    </source>
</evidence>
<dbReference type="AlphaFoldDB" id="A0AAX3EE16"/>
<evidence type="ECO:0000313" key="5">
    <source>
        <dbReference type="EMBL" id="UYV96228.1"/>
    </source>
</evidence>
<dbReference type="GO" id="GO:0003824">
    <property type="term" value="F:catalytic activity"/>
    <property type="evidence" value="ECO:0007669"/>
    <property type="project" value="InterPro"/>
</dbReference>
<dbReference type="PROSITE" id="PS51084">
    <property type="entry name" value="HIT_2"/>
    <property type="match status" value="1"/>
</dbReference>
<dbReference type="GO" id="GO:0009117">
    <property type="term" value="P:nucleotide metabolic process"/>
    <property type="evidence" value="ECO:0007669"/>
    <property type="project" value="TreeGrafter"/>
</dbReference>
<dbReference type="GeneID" id="79884385"/>
<feature type="domain" description="HIT" evidence="4">
    <location>
        <begin position="4"/>
        <end position="107"/>
    </location>
</feature>
<accession>A0AAX3EE16</accession>
<dbReference type="PANTHER" id="PTHR46648">
    <property type="entry name" value="HIT FAMILY PROTEIN 1"/>
    <property type="match status" value="1"/>
</dbReference>
<keyword evidence="6" id="KW-1185">Reference proteome</keyword>
<dbReference type="Gene3D" id="3.30.428.10">
    <property type="entry name" value="HIT-like"/>
    <property type="match status" value="1"/>
</dbReference>
<proteinExistence type="predicted"/>
<dbReference type="PRINTS" id="PR00332">
    <property type="entry name" value="HISTRIAD"/>
</dbReference>